<evidence type="ECO:0000256" key="1">
    <source>
        <dbReference type="SAM" id="MobiDB-lite"/>
    </source>
</evidence>
<organism evidence="2 3">
    <name type="scientific">Morganella morganii</name>
    <name type="common">Proteus morganii</name>
    <dbReference type="NCBI Taxonomy" id="582"/>
    <lineage>
        <taxon>Bacteria</taxon>
        <taxon>Pseudomonadati</taxon>
        <taxon>Pseudomonadota</taxon>
        <taxon>Gammaproteobacteria</taxon>
        <taxon>Enterobacterales</taxon>
        <taxon>Morganellaceae</taxon>
        <taxon>Morganella</taxon>
    </lineage>
</organism>
<dbReference type="EMBL" id="JAPNMI010000010">
    <property type="protein sequence ID" value="MCY0791368.1"/>
    <property type="molecule type" value="Genomic_DNA"/>
</dbReference>
<dbReference type="AlphaFoldDB" id="A0A9Q4GWS6"/>
<name>A0A9Q4GWS6_MORMO</name>
<sequence length="134" mass="14652">MGTDNKFVELTSSTHPDDFGGRGWHTGGDIEPVDVPTNTGNDNPYIPGRTDSPGGFQAHDDNGPAILTTPAPEDPDFNDYILITPVADILDMHDLSIVGVAYNKTKNELTFNIVDNSIIIFCDISHWDLTSFEM</sequence>
<reference evidence="2" key="1">
    <citation type="submission" date="2022-08" db="EMBL/GenBank/DDBJ databases">
        <authorList>
            <person name="Dale J.L."/>
        </authorList>
    </citation>
    <scope>NUCLEOTIDE SEQUENCE</scope>
    <source>
        <strain evidence="2">2022EL-00758</strain>
    </source>
</reference>
<dbReference type="RefSeq" id="WP_046893596.1">
    <property type="nucleotide sequence ID" value="NZ_CP172114.1"/>
</dbReference>
<comment type="caution">
    <text evidence="2">The sequence shown here is derived from an EMBL/GenBank/DDBJ whole genome shotgun (WGS) entry which is preliminary data.</text>
</comment>
<evidence type="ECO:0000313" key="3">
    <source>
        <dbReference type="Proteomes" id="UP001076655"/>
    </source>
</evidence>
<dbReference type="Proteomes" id="UP001076655">
    <property type="component" value="Unassembled WGS sequence"/>
</dbReference>
<proteinExistence type="predicted"/>
<protein>
    <submittedName>
        <fullName evidence="2">Uncharacterized protein</fullName>
    </submittedName>
</protein>
<feature type="region of interest" description="Disordered" evidence="1">
    <location>
        <begin position="12"/>
        <end position="72"/>
    </location>
</feature>
<gene>
    <name evidence="2" type="ORF">N0392_16945</name>
</gene>
<accession>A0A9Q4GWS6</accession>
<evidence type="ECO:0000313" key="2">
    <source>
        <dbReference type="EMBL" id="MCY0791368.1"/>
    </source>
</evidence>